<dbReference type="InterPro" id="IPR027417">
    <property type="entry name" value="P-loop_NTPase"/>
</dbReference>
<keyword evidence="7" id="KW-1185">Reference proteome</keyword>
<protein>
    <submittedName>
        <fullName evidence="6">ABC transporter ATP-binding protein</fullName>
    </submittedName>
</protein>
<dbReference type="GO" id="GO:0055085">
    <property type="term" value="P:transmembrane transport"/>
    <property type="evidence" value="ECO:0007669"/>
    <property type="project" value="UniProtKB-ARBA"/>
</dbReference>
<dbReference type="GO" id="GO:0016887">
    <property type="term" value="F:ATP hydrolysis activity"/>
    <property type="evidence" value="ECO:0007669"/>
    <property type="project" value="InterPro"/>
</dbReference>
<evidence type="ECO:0000313" key="6">
    <source>
        <dbReference type="EMBL" id="BBO89162.1"/>
    </source>
</evidence>
<sequence length="277" mass="30954">MPLLTVEKLTKCLTSGFLQRKQRWVVREVSLAIDKGETLGLIGESGSGKTTLARLIAGLLRPTAGRIVFDGTSLSGARSKQIRSVRKSLQIVFQNPETAFNPKMKLKASLAEPLRIHENPGRKAIGRDVIDMARRIGLDEELLDRYPHQLSGGQIQRAVLARLLCLNPRLIILDEPTSMLDVSCQAQILGLLKEIQQSLGIAYLFISHDLEVVAHMSDAIGVLHEGELIEYGAKQQVLETPRHPHTRYLIHGERDVDPEEANPVEVPDRRQWVMEQC</sequence>
<dbReference type="SMART" id="SM00382">
    <property type="entry name" value="AAA"/>
    <property type="match status" value="1"/>
</dbReference>
<dbReference type="EMBL" id="AP021879">
    <property type="protein sequence ID" value="BBO89162.1"/>
    <property type="molecule type" value="Genomic_DNA"/>
</dbReference>
<gene>
    <name evidence="6" type="ORF">DSCOOX_23420</name>
</gene>
<dbReference type="AlphaFoldDB" id="A0A5K8A928"/>
<dbReference type="InterPro" id="IPR050319">
    <property type="entry name" value="ABC_transp_ATP-bind"/>
</dbReference>
<dbReference type="SUPFAM" id="SSF52540">
    <property type="entry name" value="P-loop containing nucleoside triphosphate hydrolases"/>
    <property type="match status" value="1"/>
</dbReference>
<comment type="similarity">
    <text evidence="1">Belongs to the ABC transporter superfamily.</text>
</comment>
<dbReference type="Gene3D" id="3.40.50.300">
    <property type="entry name" value="P-loop containing nucleotide triphosphate hydrolases"/>
    <property type="match status" value="1"/>
</dbReference>
<dbReference type="PROSITE" id="PS00211">
    <property type="entry name" value="ABC_TRANSPORTER_1"/>
    <property type="match status" value="1"/>
</dbReference>
<dbReference type="PANTHER" id="PTHR43776">
    <property type="entry name" value="TRANSPORT ATP-BINDING PROTEIN"/>
    <property type="match status" value="1"/>
</dbReference>
<feature type="domain" description="ABC transporter" evidence="5">
    <location>
        <begin position="4"/>
        <end position="250"/>
    </location>
</feature>
<keyword evidence="2" id="KW-0813">Transport</keyword>
<dbReference type="CDD" id="cd03257">
    <property type="entry name" value="ABC_NikE_OppD_transporters"/>
    <property type="match status" value="1"/>
</dbReference>
<dbReference type="PROSITE" id="PS50893">
    <property type="entry name" value="ABC_TRANSPORTER_2"/>
    <property type="match status" value="1"/>
</dbReference>
<evidence type="ECO:0000313" key="7">
    <source>
        <dbReference type="Proteomes" id="UP000422108"/>
    </source>
</evidence>
<dbReference type="Proteomes" id="UP000422108">
    <property type="component" value="Chromosome"/>
</dbReference>
<accession>A0A5K8A928</accession>
<keyword evidence="3" id="KW-0547">Nucleotide-binding</keyword>
<dbReference type="RefSeq" id="WP_155310392.1">
    <property type="nucleotide sequence ID" value="NZ_AP021879.1"/>
</dbReference>
<keyword evidence="4 6" id="KW-0067">ATP-binding</keyword>
<dbReference type="InterPro" id="IPR003439">
    <property type="entry name" value="ABC_transporter-like_ATP-bd"/>
</dbReference>
<evidence type="ECO:0000256" key="1">
    <source>
        <dbReference type="ARBA" id="ARBA00005417"/>
    </source>
</evidence>
<evidence type="ECO:0000256" key="4">
    <source>
        <dbReference type="ARBA" id="ARBA00022840"/>
    </source>
</evidence>
<dbReference type="InterPro" id="IPR003593">
    <property type="entry name" value="AAA+_ATPase"/>
</dbReference>
<proteinExistence type="inferred from homology"/>
<evidence type="ECO:0000256" key="3">
    <source>
        <dbReference type="ARBA" id="ARBA00022741"/>
    </source>
</evidence>
<organism evidence="6 7">
    <name type="scientific">Desulfosarcina ovata subsp. ovata</name>
    <dbReference type="NCBI Taxonomy" id="2752305"/>
    <lineage>
        <taxon>Bacteria</taxon>
        <taxon>Pseudomonadati</taxon>
        <taxon>Thermodesulfobacteriota</taxon>
        <taxon>Desulfobacteria</taxon>
        <taxon>Desulfobacterales</taxon>
        <taxon>Desulfosarcinaceae</taxon>
        <taxon>Desulfosarcina</taxon>
    </lineage>
</organism>
<dbReference type="Pfam" id="PF00005">
    <property type="entry name" value="ABC_tran"/>
    <property type="match status" value="1"/>
</dbReference>
<dbReference type="GO" id="GO:0005524">
    <property type="term" value="F:ATP binding"/>
    <property type="evidence" value="ECO:0007669"/>
    <property type="project" value="UniProtKB-KW"/>
</dbReference>
<evidence type="ECO:0000256" key="2">
    <source>
        <dbReference type="ARBA" id="ARBA00022448"/>
    </source>
</evidence>
<dbReference type="PANTHER" id="PTHR43776:SF7">
    <property type="entry name" value="D,D-DIPEPTIDE TRANSPORT ATP-BINDING PROTEIN DDPF-RELATED"/>
    <property type="match status" value="1"/>
</dbReference>
<reference evidence="6 7" key="1">
    <citation type="submission" date="2019-11" db="EMBL/GenBank/DDBJ databases">
        <title>Comparative genomics of hydrocarbon-degrading Desulfosarcina strains.</title>
        <authorList>
            <person name="Watanabe M."/>
            <person name="Kojima H."/>
            <person name="Fukui M."/>
        </authorList>
    </citation>
    <scope>NUCLEOTIDE SEQUENCE [LARGE SCALE GENOMIC DNA]</scope>
    <source>
        <strain evidence="7">oXyS1</strain>
    </source>
</reference>
<name>A0A5K8A928_9BACT</name>
<dbReference type="InterPro" id="IPR017871">
    <property type="entry name" value="ABC_transporter-like_CS"/>
</dbReference>
<evidence type="ECO:0000259" key="5">
    <source>
        <dbReference type="PROSITE" id="PS50893"/>
    </source>
</evidence>